<dbReference type="AlphaFoldDB" id="A0AAV5QHA6"/>
<dbReference type="GO" id="GO:0050660">
    <property type="term" value="F:flavin adenine dinucleotide binding"/>
    <property type="evidence" value="ECO:0007669"/>
    <property type="project" value="InterPro"/>
</dbReference>
<dbReference type="GO" id="GO:0017150">
    <property type="term" value="F:tRNA dihydrouridine synthase activity"/>
    <property type="evidence" value="ECO:0007669"/>
    <property type="project" value="InterPro"/>
</dbReference>
<dbReference type="EMBL" id="BTFZ01000002">
    <property type="protein sequence ID" value="GMM34315.1"/>
    <property type="molecule type" value="Genomic_DNA"/>
</dbReference>
<feature type="domain" description="DUS-like FMN-binding" evidence="13">
    <location>
        <begin position="56"/>
        <end position="369"/>
    </location>
</feature>
<evidence type="ECO:0000259" key="13">
    <source>
        <dbReference type="Pfam" id="PF01207"/>
    </source>
</evidence>
<keyword evidence="12" id="KW-0547">Nucleotide-binding</keyword>
<keyword evidence="15" id="KW-1185">Reference proteome</keyword>
<dbReference type="PROSITE" id="PS01136">
    <property type="entry name" value="UPF0034"/>
    <property type="match status" value="1"/>
</dbReference>
<dbReference type="Gene3D" id="3.20.20.70">
    <property type="entry name" value="Aldolase class I"/>
    <property type="match status" value="1"/>
</dbReference>
<dbReference type="InterPro" id="IPR001269">
    <property type="entry name" value="DUS_fam"/>
</dbReference>
<evidence type="ECO:0000256" key="5">
    <source>
        <dbReference type="ARBA" id="ARBA00022694"/>
    </source>
</evidence>
<dbReference type="GO" id="GO:0006397">
    <property type="term" value="P:mRNA processing"/>
    <property type="evidence" value="ECO:0007669"/>
    <property type="project" value="UniProtKB-KW"/>
</dbReference>
<protein>
    <recommendedName>
        <fullName evidence="10">tRNA-dihydrouridine synthase</fullName>
        <ecNumber evidence="10">1.3.1.-</ecNumber>
    </recommendedName>
</protein>
<keyword evidence="6 10" id="KW-0560">Oxidoreductase</keyword>
<keyword evidence="2 10" id="KW-0285">Flavoprotein</keyword>
<dbReference type="PANTHER" id="PTHR11082:SF31">
    <property type="entry name" value="TRNA-DIHYDROURIDINE(20A_20B) SYNTHASE [NAD(P)+]-LIKE"/>
    <property type="match status" value="1"/>
</dbReference>
<comment type="cofactor">
    <cofactor evidence="1 10 12">
        <name>FMN</name>
        <dbReference type="ChEBI" id="CHEBI:58210"/>
    </cofactor>
</comment>
<keyword evidence="7" id="KW-0520">NAD</keyword>
<organism evidence="14 15">
    <name type="scientific">Saccharomycopsis crataegensis</name>
    <dbReference type="NCBI Taxonomy" id="43959"/>
    <lineage>
        <taxon>Eukaryota</taxon>
        <taxon>Fungi</taxon>
        <taxon>Dikarya</taxon>
        <taxon>Ascomycota</taxon>
        <taxon>Saccharomycotina</taxon>
        <taxon>Saccharomycetes</taxon>
        <taxon>Saccharomycopsidaceae</taxon>
        <taxon>Saccharomycopsis</taxon>
    </lineage>
</organism>
<evidence type="ECO:0000256" key="12">
    <source>
        <dbReference type="PIRSR" id="PIRSR006621-2"/>
    </source>
</evidence>
<dbReference type="PANTHER" id="PTHR11082">
    <property type="entry name" value="TRNA-DIHYDROURIDINE SYNTHASE"/>
    <property type="match status" value="1"/>
</dbReference>
<dbReference type="Pfam" id="PF01207">
    <property type="entry name" value="Dus"/>
    <property type="match status" value="1"/>
</dbReference>
<reference evidence="14 15" key="1">
    <citation type="journal article" date="2023" name="Elife">
        <title>Identification of key yeast species and microbe-microbe interactions impacting larval growth of Drosophila in the wild.</title>
        <authorList>
            <person name="Mure A."/>
            <person name="Sugiura Y."/>
            <person name="Maeda R."/>
            <person name="Honda K."/>
            <person name="Sakurai N."/>
            <person name="Takahashi Y."/>
            <person name="Watada M."/>
            <person name="Katoh T."/>
            <person name="Gotoh A."/>
            <person name="Gotoh Y."/>
            <person name="Taniguchi I."/>
            <person name="Nakamura K."/>
            <person name="Hayashi T."/>
            <person name="Katayama T."/>
            <person name="Uemura T."/>
            <person name="Hattori Y."/>
        </authorList>
    </citation>
    <scope>NUCLEOTIDE SEQUENCE [LARGE SCALE GENOMIC DNA]</scope>
    <source>
        <strain evidence="14 15">SC-9</strain>
    </source>
</reference>
<evidence type="ECO:0000256" key="2">
    <source>
        <dbReference type="ARBA" id="ARBA00022630"/>
    </source>
</evidence>
<comment type="caution">
    <text evidence="14">The sequence shown here is derived from an EMBL/GenBank/DDBJ whole genome shotgun (WGS) entry which is preliminary data.</text>
</comment>
<name>A0AAV5QHA6_9ASCO</name>
<dbReference type="SUPFAM" id="SSF51395">
    <property type="entry name" value="FMN-linked oxidoreductases"/>
    <property type="match status" value="1"/>
</dbReference>
<evidence type="ECO:0000256" key="4">
    <source>
        <dbReference type="ARBA" id="ARBA00022664"/>
    </source>
</evidence>
<evidence type="ECO:0000256" key="9">
    <source>
        <dbReference type="ARBA" id="ARBA00049447"/>
    </source>
</evidence>
<keyword evidence="4" id="KW-0507">mRNA processing</keyword>
<feature type="binding site" evidence="12">
    <location>
        <begin position="59"/>
        <end position="61"/>
    </location>
    <ligand>
        <name>FMN</name>
        <dbReference type="ChEBI" id="CHEBI:58210"/>
    </ligand>
</feature>
<evidence type="ECO:0000313" key="14">
    <source>
        <dbReference type="EMBL" id="GMM34315.1"/>
    </source>
</evidence>
<evidence type="ECO:0000256" key="7">
    <source>
        <dbReference type="ARBA" id="ARBA00023027"/>
    </source>
</evidence>
<comment type="similarity">
    <text evidence="10">Belongs to the dus family.</text>
</comment>
<dbReference type="InterPro" id="IPR035587">
    <property type="entry name" value="DUS-like_FMN-bd"/>
</dbReference>
<evidence type="ECO:0000313" key="15">
    <source>
        <dbReference type="Proteomes" id="UP001360560"/>
    </source>
</evidence>
<dbReference type="InterPro" id="IPR013785">
    <property type="entry name" value="Aldolase_TIM"/>
</dbReference>
<comment type="catalytic activity">
    <reaction evidence="9">
        <text>a 5,6-dihydrouridine in mRNA + NADP(+) = a uridine in mRNA + NADPH + H(+)</text>
        <dbReference type="Rhea" id="RHEA:69855"/>
        <dbReference type="Rhea" id="RHEA-COMP:14658"/>
        <dbReference type="Rhea" id="RHEA-COMP:17789"/>
        <dbReference type="ChEBI" id="CHEBI:15378"/>
        <dbReference type="ChEBI" id="CHEBI:57783"/>
        <dbReference type="ChEBI" id="CHEBI:58349"/>
        <dbReference type="ChEBI" id="CHEBI:65315"/>
        <dbReference type="ChEBI" id="CHEBI:74443"/>
    </reaction>
    <physiologicalReaction direction="right-to-left" evidence="9">
        <dbReference type="Rhea" id="RHEA:69857"/>
    </physiologicalReaction>
</comment>
<comment type="function">
    <text evidence="10">Catalyzes the synthesis of dihydrouridine, a modified base found in the D-loop of most tRNAs.</text>
</comment>
<dbReference type="GeneID" id="90072294"/>
<comment type="catalytic activity">
    <reaction evidence="8">
        <text>a 5,6-dihydrouridine in mRNA + NAD(+) = a uridine in mRNA + NADH + H(+)</text>
        <dbReference type="Rhea" id="RHEA:69851"/>
        <dbReference type="Rhea" id="RHEA-COMP:14658"/>
        <dbReference type="Rhea" id="RHEA-COMP:17789"/>
        <dbReference type="ChEBI" id="CHEBI:15378"/>
        <dbReference type="ChEBI" id="CHEBI:57540"/>
        <dbReference type="ChEBI" id="CHEBI:57945"/>
        <dbReference type="ChEBI" id="CHEBI:65315"/>
        <dbReference type="ChEBI" id="CHEBI:74443"/>
    </reaction>
    <physiologicalReaction direction="right-to-left" evidence="8">
        <dbReference type="Rhea" id="RHEA:69853"/>
    </physiologicalReaction>
</comment>
<evidence type="ECO:0000256" key="10">
    <source>
        <dbReference type="PIRNR" id="PIRNR006621"/>
    </source>
</evidence>
<dbReference type="PIRSF" id="PIRSF006621">
    <property type="entry name" value="Dus"/>
    <property type="match status" value="1"/>
</dbReference>
<proteinExistence type="inferred from homology"/>
<feature type="binding site" evidence="12">
    <location>
        <position position="124"/>
    </location>
    <ligand>
        <name>FMN</name>
        <dbReference type="ChEBI" id="CHEBI:58210"/>
    </ligand>
</feature>
<gene>
    <name evidence="14" type="ORF">DASC09_016400</name>
</gene>
<dbReference type="Proteomes" id="UP001360560">
    <property type="component" value="Unassembled WGS sequence"/>
</dbReference>
<accession>A0AAV5QHA6</accession>
<dbReference type="RefSeq" id="XP_064851315.1">
    <property type="nucleotide sequence ID" value="XM_064995243.1"/>
</dbReference>
<sequence length="383" mass="43621">MDAAQPIKEQFIIENIPAKRRRLESTGNIEPLNPKPKVDPLLIFAECKEQNRPVLIAGPMVRYSKLPFRELVGLYESDFIYTPMILAREFVRHRGGRDSDFTTNLKEQHSRQALSGKKQCLIVQVGANNVTDLLRFVEMIHPYCDAIGLNCGCPVREQVREGIGAALMSDRFKVAKFVKAVKKRWGDKVKMETKIRVHDNVQETIQFVQEVEKAGVDWITIHGRTKDTRSSVPVDLEKIKLVREAIKRVPVVANGDCFKPEDIQRITDYTKVDGVMAVRGVLNNPCLFTMRSEATWGAVERLISSVMEYGLPFQLAQHHVSCMMPKGSAIMNRLNKSLNECTSMVGMLDWFDDNFELRRLRQEGFAEERSFEDARRGGAGEKH</sequence>
<keyword evidence="5 10" id="KW-0819">tRNA processing</keyword>
<dbReference type="CDD" id="cd02801">
    <property type="entry name" value="DUS_like_FMN"/>
    <property type="match status" value="1"/>
</dbReference>
<dbReference type="InterPro" id="IPR018517">
    <property type="entry name" value="tRNA_hU_synthase_CS"/>
</dbReference>
<evidence type="ECO:0000256" key="11">
    <source>
        <dbReference type="PIRSR" id="PIRSR006621-1"/>
    </source>
</evidence>
<feature type="active site" description="Proton donor" evidence="11">
    <location>
        <position position="153"/>
    </location>
</feature>
<feature type="binding site" evidence="12">
    <location>
        <position position="222"/>
    </location>
    <ligand>
        <name>FMN</name>
        <dbReference type="ChEBI" id="CHEBI:58210"/>
    </ligand>
</feature>
<evidence type="ECO:0000256" key="8">
    <source>
        <dbReference type="ARBA" id="ARBA00048342"/>
    </source>
</evidence>
<dbReference type="EC" id="1.3.1.-" evidence="10"/>
<evidence type="ECO:0000256" key="1">
    <source>
        <dbReference type="ARBA" id="ARBA00001917"/>
    </source>
</evidence>
<keyword evidence="3 10" id="KW-0288">FMN</keyword>
<evidence type="ECO:0000256" key="3">
    <source>
        <dbReference type="ARBA" id="ARBA00022643"/>
    </source>
</evidence>
<evidence type="ECO:0000256" key="6">
    <source>
        <dbReference type="ARBA" id="ARBA00023002"/>
    </source>
</evidence>